<gene>
    <name evidence="1" type="ORF">ARTHRO_40935</name>
</gene>
<reference evidence="1 2" key="1">
    <citation type="submission" date="2014-02" db="EMBL/GenBank/DDBJ databases">
        <authorList>
            <person name="Genoscope - CEA"/>
        </authorList>
    </citation>
    <scope>NUCLEOTIDE SEQUENCE [LARGE SCALE GENOMIC DNA]</scope>
    <source>
        <strain evidence="1 2">PCC 8005</strain>
    </source>
</reference>
<protein>
    <submittedName>
        <fullName evidence="1">Uncharacterized protein</fullName>
    </submittedName>
</protein>
<dbReference type="AlphaFoldDB" id="A0A9P1NZP8"/>
<organism evidence="1 2">
    <name type="scientific">Limnospira indica PCC 8005</name>
    <dbReference type="NCBI Taxonomy" id="376219"/>
    <lineage>
        <taxon>Bacteria</taxon>
        <taxon>Bacillati</taxon>
        <taxon>Cyanobacteriota</taxon>
        <taxon>Cyanophyceae</taxon>
        <taxon>Oscillatoriophycideae</taxon>
        <taxon>Oscillatoriales</taxon>
        <taxon>Sirenicapillariaceae</taxon>
        <taxon>Limnospira</taxon>
    </lineage>
</organism>
<dbReference type="Proteomes" id="UP000032946">
    <property type="component" value="Chromosome"/>
</dbReference>
<name>A0A9P1NZP8_9CYAN</name>
<evidence type="ECO:0000313" key="2">
    <source>
        <dbReference type="Proteomes" id="UP000032946"/>
    </source>
</evidence>
<accession>A0A9P1NZP8</accession>
<proteinExistence type="predicted"/>
<dbReference type="EMBL" id="FO818640">
    <property type="protein sequence ID" value="CDM96526.1"/>
    <property type="molecule type" value="Genomic_DNA"/>
</dbReference>
<sequence>MVNQVNWLCKQELCDLGIESPFDNYSYLGLLSQLHRDYTGGGVNFDMKFN</sequence>
<keyword evidence="2" id="KW-1185">Reference proteome</keyword>
<evidence type="ECO:0000313" key="1">
    <source>
        <dbReference type="EMBL" id="CDM96526.1"/>
    </source>
</evidence>